<name>W9S4V4_9ROSA</name>
<reference evidence="9" key="1">
    <citation type="submission" date="2013-01" db="EMBL/GenBank/DDBJ databases">
        <title>Draft Genome Sequence of a Mulberry Tree, Morus notabilis C.K. Schneid.</title>
        <authorList>
            <person name="He N."/>
            <person name="Zhao S."/>
        </authorList>
    </citation>
    <scope>NUCLEOTIDE SEQUENCE</scope>
</reference>
<evidence type="ECO:0000256" key="3">
    <source>
        <dbReference type="ARBA" id="ARBA00023125"/>
    </source>
</evidence>
<evidence type="ECO:0000256" key="2">
    <source>
        <dbReference type="ARBA" id="ARBA00022737"/>
    </source>
</evidence>
<keyword evidence="9" id="KW-1185">Reference proteome</keyword>
<keyword evidence="4" id="KW-0539">Nucleus</keyword>
<dbReference type="PROSITE" id="PS50090">
    <property type="entry name" value="MYB_LIKE"/>
    <property type="match status" value="2"/>
</dbReference>
<dbReference type="InterPro" id="IPR015495">
    <property type="entry name" value="Myb_TF_plants"/>
</dbReference>
<accession>W9S4V4</accession>
<feature type="domain" description="Myb-like" evidence="6">
    <location>
        <begin position="15"/>
        <end position="67"/>
    </location>
</feature>
<evidence type="ECO:0000259" key="7">
    <source>
        <dbReference type="PROSITE" id="PS51294"/>
    </source>
</evidence>
<gene>
    <name evidence="8" type="ORF">L484_015779</name>
</gene>
<dbReference type="PANTHER" id="PTHR10641">
    <property type="entry name" value="MYB FAMILY TRANSCRIPTION FACTOR"/>
    <property type="match status" value="1"/>
</dbReference>
<dbReference type="SUPFAM" id="SSF46689">
    <property type="entry name" value="Homeodomain-like"/>
    <property type="match status" value="1"/>
</dbReference>
<dbReference type="GO" id="GO:0005634">
    <property type="term" value="C:nucleus"/>
    <property type="evidence" value="ECO:0007669"/>
    <property type="project" value="UniProtKB-SubCell"/>
</dbReference>
<feature type="region of interest" description="Disordered" evidence="5">
    <location>
        <begin position="239"/>
        <end position="265"/>
    </location>
</feature>
<dbReference type="STRING" id="981085.W9S4V4"/>
<feature type="domain" description="Myb-like" evidence="6">
    <location>
        <begin position="68"/>
        <end position="118"/>
    </location>
</feature>
<dbReference type="PROSITE" id="PS51294">
    <property type="entry name" value="HTH_MYB"/>
    <property type="match status" value="2"/>
</dbReference>
<evidence type="ECO:0000313" key="8">
    <source>
        <dbReference type="EMBL" id="EXC15976.1"/>
    </source>
</evidence>
<dbReference type="SMART" id="SM00717">
    <property type="entry name" value="SANT"/>
    <property type="match status" value="2"/>
</dbReference>
<dbReference type="Gene3D" id="1.10.10.60">
    <property type="entry name" value="Homeodomain-like"/>
    <property type="match status" value="2"/>
</dbReference>
<evidence type="ECO:0000259" key="6">
    <source>
        <dbReference type="PROSITE" id="PS50090"/>
    </source>
</evidence>
<evidence type="ECO:0000256" key="4">
    <source>
        <dbReference type="ARBA" id="ARBA00023242"/>
    </source>
</evidence>
<dbReference type="InterPro" id="IPR017930">
    <property type="entry name" value="Myb_dom"/>
</dbReference>
<sequence length="304" mass="34841">MKMKIRKKRCCDDHKDGVRKGAWTPEEDKILVRYIKLHGCGSWRCLPKHAGLLRCGKSCRLRWKNYLRPGIKRGPFSEEEENTIVRLHSTLGNRGAAIASQLEGRTDNEIKNYWNTHLKKRFICLDDKRQQTKSSSLFIHHIGNVELQSPATRHMIQWESIRVEAEVRLSMEPSLLYSTPNANSDHFLLLWNSEVGKSFREIKVNDGSIYRSPAFKTFCHAKFGSNSSFHVEACRTKTSPSTEMAHEQEEDNFKRKANSDSSGECELSDSSLSVSELLLDSPSDYDSDLLLCKENDFAISLQRT</sequence>
<dbReference type="FunFam" id="1.10.10.60:FF:000001">
    <property type="entry name" value="MYB-related transcription factor"/>
    <property type="match status" value="1"/>
</dbReference>
<dbReference type="KEGG" id="mnt:21398861"/>
<evidence type="ECO:0000256" key="5">
    <source>
        <dbReference type="SAM" id="MobiDB-lite"/>
    </source>
</evidence>
<evidence type="ECO:0000256" key="1">
    <source>
        <dbReference type="ARBA" id="ARBA00004123"/>
    </source>
</evidence>
<comment type="subcellular location">
    <subcellularLocation>
        <location evidence="1">Nucleus</location>
    </subcellularLocation>
</comment>
<dbReference type="EMBL" id="KE345785">
    <property type="protein sequence ID" value="EXC15976.1"/>
    <property type="molecule type" value="Genomic_DNA"/>
</dbReference>
<dbReference type="AlphaFoldDB" id="W9S4V4"/>
<protein>
    <submittedName>
        <fullName evidence="8">Myb-related protein Myb4</fullName>
    </submittedName>
</protein>
<evidence type="ECO:0000313" key="9">
    <source>
        <dbReference type="Proteomes" id="UP000030645"/>
    </source>
</evidence>
<dbReference type="GO" id="GO:0003677">
    <property type="term" value="F:DNA binding"/>
    <property type="evidence" value="ECO:0007669"/>
    <property type="project" value="UniProtKB-KW"/>
</dbReference>
<dbReference type="OrthoDB" id="2143914at2759"/>
<feature type="compositionally biased region" description="Basic and acidic residues" evidence="5">
    <location>
        <begin position="244"/>
        <end position="258"/>
    </location>
</feature>
<dbReference type="Proteomes" id="UP000030645">
    <property type="component" value="Unassembled WGS sequence"/>
</dbReference>
<proteinExistence type="predicted"/>
<dbReference type="Pfam" id="PF00249">
    <property type="entry name" value="Myb_DNA-binding"/>
    <property type="match status" value="2"/>
</dbReference>
<dbReference type="eggNOG" id="KOG0048">
    <property type="taxonomic scope" value="Eukaryota"/>
</dbReference>
<feature type="domain" description="HTH myb-type" evidence="7">
    <location>
        <begin position="15"/>
        <end position="71"/>
    </location>
</feature>
<keyword evidence="3" id="KW-0238">DNA-binding</keyword>
<dbReference type="InterPro" id="IPR001005">
    <property type="entry name" value="SANT/Myb"/>
</dbReference>
<dbReference type="InterPro" id="IPR009057">
    <property type="entry name" value="Homeodomain-like_sf"/>
</dbReference>
<dbReference type="CDD" id="cd00167">
    <property type="entry name" value="SANT"/>
    <property type="match status" value="2"/>
</dbReference>
<dbReference type="PANTHER" id="PTHR10641:SF1362">
    <property type="entry name" value="MYB TRANSCRIPTION FACTOR MIXTA-LIKE PROTEIN"/>
    <property type="match status" value="1"/>
</dbReference>
<organism evidence="8 9">
    <name type="scientific">Morus notabilis</name>
    <dbReference type="NCBI Taxonomy" id="981085"/>
    <lineage>
        <taxon>Eukaryota</taxon>
        <taxon>Viridiplantae</taxon>
        <taxon>Streptophyta</taxon>
        <taxon>Embryophyta</taxon>
        <taxon>Tracheophyta</taxon>
        <taxon>Spermatophyta</taxon>
        <taxon>Magnoliopsida</taxon>
        <taxon>eudicotyledons</taxon>
        <taxon>Gunneridae</taxon>
        <taxon>Pentapetalae</taxon>
        <taxon>rosids</taxon>
        <taxon>fabids</taxon>
        <taxon>Rosales</taxon>
        <taxon>Moraceae</taxon>
        <taxon>Moreae</taxon>
        <taxon>Morus</taxon>
    </lineage>
</organism>
<feature type="domain" description="HTH myb-type" evidence="7">
    <location>
        <begin position="72"/>
        <end position="122"/>
    </location>
</feature>
<keyword evidence="2" id="KW-0677">Repeat</keyword>